<gene>
    <name evidence="1" type="ORF">LCGC14_0422600</name>
</gene>
<sequence length="52" mass="5851">MEEVEISAERTSVMSQRYQAKVEKSENVCGLLRGIIASNCSLFEEVKGIRCK</sequence>
<reference evidence="1" key="1">
    <citation type="journal article" date="2015" name="Nature">
        <title>Complex archaea that bridge the gap between prokaryotes and eukaryotes.</title>
        <authorList>
            <person name="Spang A."/>
            <person name="Saw J.H."/>
            <person name="Jorgensen S.L."/>
            <person name="Zaremba-Niedzwiedzka K."/>
            <person name="Martijn J."/>
            <person name="Lind A.E."/>
            <person name="van Eijk R."/>
            <person name="Schleper C."/>
            <person name="Guy L."/>
            <person name="Ettema T.J."/>
        </authorList>
    </citation>
    <scope>NUCLEOTIDE SEQUENCE</scope>
</reference>
<name>A0A0F9T8C0_9ZZZZ</name>
<proteinExistence type="predicted"/>
<dbReference type="AlphaFoldDB" id="A0A0F9T8C0"/>
<accession>A0A0F9T8C0</accession>
<comment type="caution">
    <text evidence="1">The sequence shown here is derived from an EMBL/GenBank/DDBJ whole genome shotgun (WGS) entry which is preliminary data.</text>
</comment>
<organism evidence="1">
    <name type="scientific">marine sediment metagenome</name>
    <dbReference type="NCBI Taxonomy" id="412755"/>
    <lineage>
        <taxon>unclassified sequences</taxon>
        <taxon>metagenomes</taxon>
        <taxon>ecological metagenomes</taxon>
    </lineage>
</organism>
<protein>
    <submittedName>
        <fullName evidence="1">Uncharacterized protein</fullName>
    </submittedName>
</protein>
<dbReference type="EMBL" id="LAZR01000387">
    <property type="protein sequence ID" value="KKN71217.1"/>
    <property type="molecule type" value="Genomic_DNA"/>
</dbReference>
<evidence type="ECO:0000313" key="1">
    <source>
        <dbReference type="EMBL" id="KKN71217.1"/>
    </source>
</evidence>